<evidence type="ECO:0000256" key="3">
    <source>
        <dbReference type="SAM" id="MobiDB-lite"/>
    </source>
</evidence>
<evidence type="ECO:0000256" key="2">
    <source>
        <dbReference type="ARBA" id="ARBA00019577"/>
    </source>
</evidence>
<dbReference type="PANTHER" id="PTHR13073:SF0">
    <property type="entry name" value="BIOGENESIS OF LYSOSOME-RELATED ORGANELLES COMPLEX 1 SUBUNIT 1"/>
    <property type="match status" value="1"/>
</dbReference>
<dbReference type="Proteomes" id="UP001326199">
    <property type="component" value="Unassembled WGS sequence"/>
</dbReference>
<dbReference type="GeneID" id="87931374"/>
<dbReference type="EMBL" id="JAFFHB010000004">
    <property type="protein sequence ID" value="KAK4667065.1"/>
    <property type="molecule type" value="Genomic_DNA"/>
</dbReference>
<evidence type="ECO:0000313" key="4">
    <source>
        <dbReference type="EMBL" id="KAK4667065.1"/>
    </source>
</evidence>
<feature type="compositionally biased region" description="Low complexity" evidence="3">
    <location>
        <begin position="106"/>
        <end position="115"/>
    </location>
</feature>
<feature type="compositionally biased region" description="Low complexity" evidence="3">
    <location>
        <begin position="52"/>
        <end position="96"/>
    </location>
</feature>
<comment type="similarity">
    <text evidence="1">Belongs to the BLOC1S1 family.</text>
</comment>
<feature type="region of interest" description="Disordered" evidence="3">
    <location>
        <begin position="36"/>
        <end position="155"/>
    </location>
</feature>
<accession>A0ABR0HGC2</accession>
<proteinExistence type="inferred from homology"/>
<evidence type="ECO:0000313" key="5">
    <source>
        <dbReference type="Proteomes" id="UP001326199"/>
    </source>
</evidence>
<keyword evidence="5" id="KW-1185">Reference proteome</keyword>
<gene>
    <name evidence="4" type="ORF">QC763_305860</name>
</gene>
<feature type="compositionally biased region" description="Polar residues" evidence="3">
    <location>
        <begin position="36"/>
        <end position="46"/>
    </location>
</feature>
<feature type="region of interest" description="Disordered" evidence="3">
    <location>
        <begin position="249"/>
        <end position="306"/>
    </location>
</feature>
<organism evidence="4 5">
    <name type="scientific">Podospora pseudopauciseta</name>
    <dbReference type="NCBI Taxonomy" id="2093780"/>
    <lineage>
        <taxon>Eukaryota</taxon>
        <taxon>Fungi</taxon>
        <taxon>Dikarya</taxon>
        <taxon>Ascomycota</taxon>
        <taxon>Pezizomycotina</taxon>
        <taxon>Sordariomycetes</taxon>
        <taxon>Sordariomycetidae</taxon>
        <taxon>Sordariales</taxon>
        <taxon>Podosporaceae</taxon>
        <taxon>Podospora</taxon>
    </lineage>
</organism>
<dbReference type="InterPro" id="IPR009395">
    <property type="entry name" value="BLOC1S1"/>
</dbReference>
<dbReference type="Pfam" id="PF06320">
    <property type="entry name" value="GCN5L1"/>
    <property type="match status" value="1"/>
</dbReference>
<evidence type="ECO:0000256" key="1">
    <source>
        <dbReference type="ARBA" id="ARBA00007133"/>
    </source>
</evidence>
<protein>
    <recommendedName>
        <fullName evidence="2">Biogenesis of lysosome-related organelles complex 1 subunit 1</fullName>
    </recommendedName>
</protein>
<reference evidence="4 5" key="1">
    <citation type="journal article" date="2023" name="bioRxiv">
        <title>High-quality genome assemblies of four members of thePodospora anserinaspecies complex.</title>
        <authorList>
            <person name="Ament-Velasquez S.L."/>
            <person name="Vogan A.A."/>
            <person name="Wallerman O."/>
            <person name="Hartmann F."/>
            <person name="Gautier V."/>
            <person name="Silar P."/>
            <person name="Giraud T."/>
            <person name="Johannesson H."/>
        </authorList>
    </citation>
    <scope>NUCLEOTIDE SEQUENCE [LARGE SCALE GENOMIC DNA]</scope>
    <source>
        <strain evidence="4 5">CBS 411.78</strain>
    </source>
</reference>
<feature type="compositionally biased region" description="Basic and acidic residues" evidence="3">
    <location>
        <begin position="280"/>
        <end position="293"/>
    </location>
</feature>
<comment type="caution">
    <text evidence="4">The sequence shown here is derived from an EMBL/GenBank/DDBJ whole genome shotgun (WGS) entry which is preliminary data.</text>
</comment>
<dbReference type="RefSeq" id="XP_062767031.1">
    <property type="nucleotide sequence ID" value="XM_062911031.1"/>
</dbReference>
<name>A0ABR0HGC2_9PEZI</name>
<sequence>MSTSKPSPPTRMLFRGSSSTLSAPEVSSVVVTAITFQPQDGTSSPASRSRTESVTSTPSSSFLSKGKSPLSLLSGPSTSGPSTSTTVIGSNHTSPPLSQPQPPAFPSSLQPQSQPHLPPPPSHHHPPPSVNNSSLQPPSRSSSHPFPVTAPPDPKAIDQARTALLATLSNYFDREITPRAQLLHQNNAAIEKQQSDLIKATQSLKKENDKLAKMADTYGKKVKEVGNVQNWAEMLEREFLILEDTLRRAKEGNTSDEEEEGNWTGSESCWSGSEDEGEGGWDRGEGEGARPEEVPLPEPEPGEGGL</sequence>
<dbReference type="PANTHER" id="PTHR13073">
    <property type="entry name" value="BLOC-1 COMPLEX SUBUNIT 1"/>
    <property type="match status" value="1"/>
</dbReference>
<feature type="region of interest" description="Disordered" evidence="3">
    <location>
        <begin position="1"/>
        <end position="24"/>
    </location>
</feature>
<feature type="compositionally biased region" description="Low complexity" evidence="3">
    <location>
        <begin position="133"/>
        <end position="145"/>
    </location>
</feature>